<proteinExistence type="inferred from homology"/>
<evidence type="ECO:0000256" key="8">
    <source>
        <dbReference type="ARBA" id="ARBA00023211"/>
    </source>
</evidence>
<dbReference type="InterPro" id="IPR036457">
    <property type="entry name" value="PPM-type-like_dom_sf"/>
</dbReference>
<evidence type="ECO:0000256" key="3">
    <source>
        <dbReference type="ARBA" id="ARBA00013081"/>
    </source>
</evidence>
<dbReference type="Gene3D" id="3.60.40.10">
    <property type="entry name" value="PPM-type phosphatase domain"/>
    <property type="match status" value="1"/>
</dbReference>
<evidence type="ECO:0000313" key="13">
    <source>
        <dbReference type="Proteomes" id="UP000239649"/>
    </source>
</evidence>
<dbReference type="GO" id="GO:0004722">
    <property type="term" value="F:protein serine/threonine phosphatase activity"/>
    <property type="evidence" value="ECO:0007669"/>
    <property type="project" value="UniProtKB-EC"/>
</dbReference>
<dbReference type="SUPFAM" id="SSF53335">
    <property type="entry name" value="S-adenosyl-L-methionine-dependent methyltransferases"/>
    <property type="match status" value="1"/>
</dbReference>
<dbReference type="Pfam" id="PF11378">
    <property type="entry name" value="DUF3181"/>
    <property type="match status" value="1"/>
</dbReference>
<keyword evidence="6" id="KW-0460">Magnesium</keyword>
<dbReference type="PROSITE" id="PS51746">
    <property type="entry name" value="PPM_2"/>
    <property type="match status" value="1"/>
</dbReference>
<keyword evidence="8" id="KW-0464">Manganese</keyword>
<comment type="caution">
    <text evidence="12">The sequence shown here is derived from an EMBL/GenBank/DDBJ whole genome shotgun (WGS) entry which is preliminary data.</text>
</comment>
<evidence type="ECO:0000259" key="11">
    <source>
        <dbReference type="PROSITE" id="PS51746"/>
    </source>
</evidence>
<gene>
    <name evidence="12" type="ORF">C2E20_7815</name>
</gene>
<keyword evidence="13" id="KW-1185">Reference proteome</keyword>
<dbReference type="PANTHER" id="PTHR47992">
    <property type="entry name" value="PROTEIN PHOSPHATASE"/>
    <property type="match status" value="1"/>
</dbReference>
<dbReference type="Proteomes" id="UP000239649">
    <property type="component" value="Unassembled WGS sequence"/>
</dbReference>
<evidence type="ECO:0000256" key="6">
    <source>
        <dbReference type="ARBA" id="ARBA00022842"/>
    </source>
</evidence>
<sequence length="802" mass="85259">MKATRSDPEDAVGSNMPGWLHLAAVAVMALVCGIVGASLFQPSVQGRVLLLGGGAQQATPEACAQLLQRKLAIKQALLEDRNRTQPAEDKRTFDRYEPAWTCTFDRRLGGNFGDGGKFVCGDDAYFRRSPCLAYSVGSNGDASFENAVVQHLGCEVHTFDPTGDSVKYAQKVAAAGAEFHAWGLAGAVGEMVNSAAGANVSNPLLPLGDVVTRLGHAGRHIDILKIDCEGCEYKAFSAIWPDLRAGRYSVGQIQIELHLGTPRAVGEFFSGADAAGFAIFHKERNHWGCSGWSCVEFSLVHLDTARKMLAFEVPGSYILVASEGLRQPKPHDKDMSLALCGVAAPVRRAAPLWVAAPARGPPAAQPLRPQRCRRGSVAARSGCDDVVKGWLDLASFVTSSGSSTHTPYDALADKIGKDVYLDLQGWHLYTKDVKVGQGASLAQALAAQLGPKIDGRSFRPSDLDALLRKVPIKLGGGKMTRVQAQATESGTAAPAVAVTIRDAGSSTRQGTVRKQNEDRFQLEVAGTVVDEGVPEVYAAVFDGHGGNATADWLSNNLLTYVEKFWQGNSAPEKAISEAFIKADAKILSPKGGFMGMVGERGIGGSKCGSTAAVALIYKHQGKSKLLTANAGDARILLVRGNKAIQLTEDHVPDNEEERNRIESYNPNPRMALVRYVGGTWRVGGLLALSRAFGDAYMKGSDQFEGVSFYASDSYQSGFGVIAEPYTQLTDLTADDSWLIVCSDGLLANEERGGGGGLSNEEAVAICNRLASKGCNAIAEELGRAAVEAGSTDDVTIVVLRLK</sequence>
<dbReference type="InterPro" id="IPR000222">
    <property type="entry name" value="PP2C_BS"/>
</dbReference>
<keyword evidence="10" id="KW-0472">Membrane</keyword>
<dbReference type="SUPFAM" id="SSF81606">
    <property type="entry name" value="PP2C-like"/>
    <property type="match status" value="1"/>
</dbReference>
<dbReference type="Pfam" id="PF13383">
    <property type="entry name" value="Methyltransf_22"/>
    <property type="match status" value="1"/>
</dbReference>
<keyword evidence="7 9" id="KW-0904">Protein phosphatase</keyword>
<accession>A0A2P6V3B8</accession>
<dbReference type="InterPro" id="IPR025714">
    <property type="entry name" value="Methyltranfer_dom"/>
</dbReference>
<dbReference type="InterPro" id="IPR021518">
    <property type="entry name" value="DUF3181"/>
</dbReference>
<dbReference type="InterPro" id="IPR001932">
    <property type="entry name" value="PPM-type_phosphatase-like_dom"/>
</dbReference>
<evidence type="ECO:0000256" key="2">
    <source>
        <dbReference type="ARBA" id="ARBA00001946"/>
    </source>
</evidence>
<dbReference type="CDD" id="cd00143">
    <property type="entry name" value="PP2Cc"/>
    <property type="match status" value="1"/>
</dbReference>
<organism evidence="12 13">
    <name type="scientific">Micractinium conductrix</name>
    <dbReference type="NCBI Taxonomy" id="554055"/>
    <lineage>
        <taxon>Eukaryota</taxon>
        <taxon>Viridiplantae</taxon>
        <taxon>Chlorophyta</taxon>
        <taxon>core chlorophytes</taxon>
        <taxon>Trebouxiophyceae</taxon>
        <taxon>Chlorellales</taxon>
        <taxon>Chlorellaceae</taxon>
        <taxon>Chlorella clade</taxon>
        <taxon>Micractinium</taxon>
    </lineage>
</organism>
<dbReference type="AlphaFoldDB" id="A0A2P6V3B8"/>
<feature type="domain" description="PPM-type phosphatase" evidence="11">
    <location>
        <begin position="502"/>
        <end position="801"/>
    </location>
</feature>
<dbReference type="EMBL" id="LHPF02000035">
    <property type="protein sequence ID" value="PSC68572.1"/>
    <property type="molecule type" value="Genomic_DNA"/>
</dbReference>
<dbReference type="PROSITE" id="PS01032">
    <property type="entry name" value="PPM_1"/>
    <property type="match status" value="1"/>
</dbReference>
<evidence type="ECO:0000313" key="12">
    <source>
        <dbReference type="EMBL" id="PSC68572.1"/>
    </source>
</evidence>
<evidence type="ECO:0000256" key="7">
    <source>
        <dbReference type="ARBA" id="ARBA00022912"/>
    </source>
</evidence>
<protein>
    <recommendedName>
        <fullName evidence="3">protein-serine/threonine phosphatase</fullName>
        <ecNumber evidence="3">3.1.3.16</ecNumber>
    </recommendedName>
</protein>
<keyword evidence="4" id="KW-0479">Metal-binding</keyword>
<keyword evidence="10" id="KW-1133">Transmembrane helix</keyword>
<dbReference type="EC" id="3.1.3.16" evidence="3"/>
<evidence type="ECO:0000256" key="5">
    <source>
        <dbReference type="ARBA" id="ARBA00022801"/>
    </source>
</evidence>
<keyword evidence="10" id="KW-0812">Transmembrane</keyword>
<dbReference type="InterPro" id="IPR029063">
    <property type="entry name" value="SAM-dependent_MTases_sf"/>
</dbReference>
<keyword evidence="5 9" id="KW-0378">Hydrolase</keyword>
<evidence type="ECO:0000256" key="1">
    <source>
        <dbReference type="ARBA" id="ARBA00001936"/>
    </source>
</evidence>
<dbReference type="SMART" id="SM00332">
    <property type="entry name" value="PP2Cc"/>
    <property type="match status" value="1"/>
</dbReference>
<comment type="cofactor">
    <cofactor evidence="2">
        <name>Mg(2+)</name>
        <dbReference type="ChEBI" id="CHEBI:18420"/>
    </cofactor>
</comment>
<comment type="cofactor">
    <cofactor evidence="1">
        <name>Mn(2+)</name>
        <dbReference type="ChEBI" id="CHEBI:29035"/>
    </cofactor>
</comment>
<reference evidence="12 13" key="1">
    <citation type="journal article" date="2018" name="Plant J.">
        <title>Genome sequences of Chlorella sorokiniana UTEX 1602 and Micractinium conductrix SAG 241.80: implications to maltose excretion by a green alga.</title>
        <authorList>
            <person name="Arriola M.B."/>
            <person name="Velmurugan N."/>
            <person name="Zhang Y."/>
            <person name="Plunkett M.H."/>
            <person name="Hondzo H."/>
            <person name="Barney B.M."/>
        </authorList>
    </citation>
    <scope>NUCLEOTIDE SEQUENCE [LARGE SCALE GENOMIC DNA]</scope>
    <source>
        <strain evidence="12 13">SAG 241.80</strain>
    </source>
</reference>
<comment type="similarity">
    <text evidence="9">Belongs to the PP2C family.</text>
</comment>
<evidence type="ECO:0000256" key="9">
    <source>
        <dbReference type="RuleBase" id="RU003465"/>
    </source>
</evidence>
<dbReference type="Pfam" id="PF00481">
    <property type="entry name" value="PP2C"/>
    <property type="match status" value="1"/>
</dbReference>
<evidence type="ECO:0000256" key="4">
    <source>
        <dbReference type="ARBA" id="ARBA00022723"/>
    </source>
</evidence>
<dbReference type="GO" id="GO:0046872">
    <property type="term" value="F:metal ion binding"/>
    <property type="evidence" value="ECO:0007669"/>
    <property type="project" value="UniProtKB-KW"/>
</dbReference>
<feature type="transmembrane region" description="Helical" evidence="10">
    <location>
        <begin position="20"/>
        <end position="40"/>
    </location>
</feature>
<dbReference type="InterPro" id="IPR015655">
    <property type="entry name" value="PP2C"/>
</dbReference>
<evidence type="ECO:0000256" key="10">
    <source>
        <dbReference type="SAM" id="Phobius"/>
    </source>
</evidence>
<name>A0A2P6V3B8_9CHLO</name>
<dbReference type="STRING" id="554055.A0A2P6V3B8"/>
<dbReference type="OrthoDB" id="10264738at2759"/>